<name>A0A0A9GZU2_ARUDO</name>
<proteinExistence type="predicted"/>
<accession>A0A0A9GZU2</accession>
<evidence type="ECO:0000256" key="1">
    <source>
        <dbReference type="SAM" id="SignalP"/>
    </source>
</evidence>
<protein>
    <submittedName>
        <fullName evidence="2">Uncharacterized protein</fullName>
    </submittedName>
</protein>
<organism evidence="2">
    <name type="scientific">Arundo donax</name>
    <name type="common">Giant reed</name>
    <name type="synonym">Donax arundinaceus</name>
    <dbReference type="NCBI Taxonomy" id="35708"/>
    <lineage>
        <taxon>Eukaryota</taxon>
        <taxon>Viridiplantae</taxon>
        <taxon>Streptophyta</taxon>
        <taxon>Embryophyta</taxon>
        <taxon>Tracheophyta</taxon>
        <taxon>Spermatophyta</taxon>
        <taxon>Magnoliopsida</taxon>
        <taxon>Liliopsida</taxon>
        <taxon>Poales</taxon>
        <taxon>Poaceae</taxon>
        <taxon>PACMAD clade</taxon>
        <taxon>Arundinoideae</taxon>
        <taxon>Arundineae</taxon>
        <taxon>Arundo</taxon>
    </lineage>
</organism>
<sequence length="56" mass="6191">MHLSLYLSSPLLLVSCALSTFSLLLNSRATTSKCQTEGVVYWLIHGVPCVCRCYIV</sequence>
<evidence type="ECO:0000313" key="2">
    <source>
        <dbReference type="EMBL" id="JAE26093.1"/>
    </source>
</evidence>
<feature type="chain" id="PRO_5002047986" evidence="1">
    <location>
        <begin position="20"/>
        <end position="56"/>
    </location>
</feature>
<keyword evidence="1" id="KW-0732">Signal</keyword>
<feature type="signal peptide" evidence="1">
    <location>
        <begin position="1"/>
        <end position="19"/>
    </location>
</feature>
<dbReference type="EMBL" id="GBRH01171803">
    <property type="protein sequence ID" value="JAE26093.1"/>
    <property type="molecule type" value="Transcribed_RNA"/>
</dbReference>
<reference evidence="2" key="1">
    <citation type="submission" date="2014-09" db="EMBL/GenBank/DDBJ databases">
        <authorList>
            <person name="Magalhaes I.L.F."/>
            <person name="Oliveira U."/>
            <person name="Santos F.R."/>
            <person name="Vidigal T.H.D.A."/>
            <person name="Brescovit A.D."/>
            <person name="Santos A.J."/>
        </authorList>
    </citation>
    <scope>NUCLEOTIDE SEQUENCE</scope>
    <source>
        <tissue evidence="2">Shoot tissue taken approximately 20 cm above the soil surface</tissue>
    </source>
</reference>
<dbReference type="AlphaFoldDB" id="A0A0A9GZU2"/>
<reference evidence="2" key="2">
    <citation type="journal article" date="2015" name="Data Brief">
        <title>Shoot transcriptome of the giant reed, Arundo donax.</title>
        <authorList>
            <person name="Barrero R.A."/>
            <person name="Guerrero F.D."/>
            <person name="Moolhuijzen P."/>
            <person name="Goolsby J.A."/>
            <person name="Tidwell J."/>
            <person name="Bellgard S.E."/>
            <person name="Bellgard M.I."/>
        </authorList>
    </citation>
    <scope>NUCLEOTIDE SEQUENCE</scope>
    <source>
        <tissue evidence="2">Shoot tissue taken approximately 20 cm above the soil surface</tissue>
    </source>
</reference>